<organism evidence="1">
    <name type="scientific">Tanacetum cinerariifolium</name>
    <name type="common">Dalmatian daisy</name>
    <name type="synonym">Chrysanthemum cinerariifolium</name>
    <dbReference type="NCBI Taxonomy" id="118510"/>
    <lineage>
        <taxon>Eukaryota</taxon>
        <taxon>Viridiplantae</taxon>
        <taxon>Streptophyta</taxon>
        <taxon>Embryophyta</taxon>
        <taxon>Tracheophyta</taxon>
        <taxon>Spermatophyta</taxon>
        <taxon>Magnoliopsida</taxon>
        <taxon>eudicotyledons</taxon>
        <taxon>Gunneridae</taxon>
        <taxon>Pentapetalae</taxon>
        <taxon>asterids</taxon>
        <taxon>campanulids</taxon>
        <taxon>Asterales</taxon>
        <taxon>Asteraceae</taxon>
        <taxon>Asteroideae</taxon>
        <taxon>Anthemideae</taxon>
        <taxon>Anthemidinae</taxon>
        <taxon>Tanacetum</taxon>
    </lineage>
</organism>
<comment type="caution">
    <text evidence="1">The sequence shown here is derived from an EMBL/GenBank/DDBJ whole genome shotgun (WGS) entry which is preliminary data.</text>
</comment>
<gene>
    <name evidence="1" type="ORF">Tci_860901</name>
</gene>
<name>A0A699RYB1_TANCI</name>
<sequence length="83" mass="8662">MLSTRAVSYAALRAQNPAISTTCSVLGDARGGGKLPRAPHPHPPLSSSVEPLLALWPLLLVLAQDLTGSFLQAPPQDLPEGLL</sequence>
<protein>
    <submittedName>
        <fullName evidence="1">Uncharacterized protein</fullName>
    </submittedName>
</protein>
<accession>A0A699RYB1</accession>
<evidence type="ECO:0000313" key="1">
    <source>
        <dbReference type="EMBL" id="GFC88931.1"/>
    </source>
</evidence>
<proteinExistence type="predicted"/>
<dbReference type="EMBL" id="BKCJ011118162">
    <property type="protein sequence ID" value="GFC88931.1"/>
    <property type="molecule type" value="Genomic_DNA"/>
</dbReference>
<reference evidence="1" key="1">
    <citation type="journal article" date="2019" name="Sci. Rep.">
        <title>Draft genome of Tanacetum cinerariifolium, the natural source of mosquito coil.</title>
        <authorList>
            <person name="Yamashiro T."/>
            <person name="Shiraishi A."/>
            <person name="Satake H."/>
            <person name="Nakayama K."/>
        </authorList>
    </citation>
    <scope>NUCLEOTIDE SEQUENCE</scope>
</reference>
<dbReference type="AlphaFoldDB" id="A0A699RYB1"/>